<proteinExistence type="predicted"/>
<dbReference type="InterPro" id="IPR037523">
    <property type="entry name" value="VOC_core"/>
</dbReference>
<dbReference type="InterPro" id="IPR029068">
    <property type="entry name" value="Glyas_Bleomycin-R_OHBP_Dase"/>
</dbReference>
<feature type="domain" description="VOC" evidence="1">
    <location>
        <begin position="3"/>
        <end position="127"/>
    </location>
</feature>
<dbReference type="AlphaFoldDB" id="A0A6J4NRC6"/>
<dbReference type="Gene3D" id="3.10.180.10">
    <property type="entry name" value="2,3-Dihydroxybiphenyl 1,2-Dioxygenase, domain 1"/>
    <property type="match status" value="1"/>
</dbReference>
<dbReference type="PROSITE" id="PS51819">
    <property type="entry name" value="VOC"/>
    <property type="match status" value="1"/>
</dbReference>
<gene>
    <name evidence="2" type="ORF">AVDCRST_MAG75-1594</name>
</gene>
<sequence length="132" mass="14861">MNRMIFVNLPVSDLATARAFYTGLGFTVNETFSDESCTCIVVSDTIFVMLLNHRRFADFITGSVDTDPSRTEVINCLSAESRDEVDELYRNALANGGKPWLDTMEEGPMYGHSFTDPDGHVWEVLYMDMSQV</sequence>
<dbReference type="Pfam" id="PF22677">
    <property type="entry name" value="Ble-like_N"/>
    <property type="match status" value="1"/>
</dbReference>
<dbReference type="PANTHER" id="PTHR36503">
    <property type="entry name" value="BLR2520 PROTEIN"/>
    <property type="match status" value="1"/>
</dbReference>
<dbReference type="InterPro" id="IPR053863">
    <property type="entry name" value="Glyoxy/Ble-like_N"/>
</dbReference>
<dbReference type="SUPFAM" id="SSF54593">
    <property type="entry name" value="Glyoxalase/Bleomycin resistance protein/Dihydroxybiphenyl dioxygenase"/>
    <property type="match status" value="1"/>
</dbReference>
<evidence type="ECO:0000259" key="1">
    <source>
        <dbReference type="PROSITE" id="PS51819"/>
    </source>
</evidence>
<evidence type="ECO:0000313" key="2">
    <source>
        <dbReference type="EMBL" id="CAA9391601.1"/>
    </source>
</evidence>
<accession>A0A6J4NRC6</accession>
<dbReference type="CDD" id="cd09012">
    <property type="entry name" value="VOC_like"/>
    <property type="match status" value="1"/>
</dbReference>
<dbReference type="EMBL" id="CADCUO010000093">
    <property type="protein sequence ID" value="CAA9391601.1"/>
    <property type="molecule type" value="Genomic_DNA"/>
</dbReference>
<protein>
    <submittedName>
        <fullName evidence="2">Glyoxalase family protein</fullName>
    </submittedName>
</protein>
<reference evidence="2" key="1">
    <citation type="submission" date="2020-02" db="EMBL/GenBank/DDBJ databases">
        <authorList>
            <person name="Meier V. D."/>
        </authorList>
    </citation>
    <scope>NUCLEOTIDE SEQUENCE</scope>
    <source>
        <strain evidence="2">AVDCRST_MAG75</strain>
    </source>
</reference>
<name>A0A6J4NRC6_9ACTN</name>
<dbReference type="PANTHER" id="PTHR36503:SF2">
    <property type="entry name" value="BLR2408 PROTEIN"/>
    <property type="match status" value="1"/>
</dbReference>
<organism evidence="2">
    <name type="scientific">uncultured Propionibacteriaceae bacterium</name>
    <dbReference type="NCBI Taxonomy" id="257457"/>
    <lineage>
        <taxon>Bacteria</taxon>
        <taxon>Bacillati</taxon>
        <taxon>Actinomycetota</taxon>
        <taxon>Actinomycetes</taxon>
        <taxon>Propionibacteriales</taxon>
        <taxon>Propionibacteriaceae</taxon>
        <taxon>environmental samples</taxon>
    </lineage>
</organism>